<keyword evidence="2" id="KW-0732">Signal</keyword>
<comment type="similarity">
    <text evidence="1">Belongs to the HEBP family.</text>
</comment>
<dbReference type="Gene3D" id="3.20.80.10">
    <property type="entry name" value="Regulatory factor, effector binding domain"/>
    <property type="match status" value="1"/>
</dbReference>
<dbReference type="PANTHER" id="PTHR11220:SF36">
    <property type="entry name" value="SOUL HEME-BINDING PROTEIN"/>
    <property type="match status" value="1"/>
</dbReference>
<dbReference type="FunFam" id="3.20.80.10:FF:000002">
    <property type="entry name" value="Heme-binding protein 2"/>
    <property type="match status" value="1"/>
</dbReference>
<dbReference type="Pfam" id="PF04832">
    <property type="entry name" value="SOUL"/>
    <property type="match status" value="1"/>
</dbReference>
<gene>
    <name evidence="3" type="ORF">HHK36_029594</name>
</gene>
<reference evidence="3 4" key="1">
    <citation type="submission" date="2020-04" db="EMBL/GenBank/DDBJ databases">
        <title>Plant Genome Project.</title>
        <authorList>
            <person name="Zhang R.-G."/>
        </authorList>
    </citation>
    <scope>NUCLEOTIDE SEQUENCE [LARGE SCALE GENOMIC DNA]</scope>
    <source>
        <strain evidence="3">YNK0</strain>
        <tissue evidence="3">Leaf</tissue>
    </source>
</reference>
<dbReference type="InterPro" id="IPR011256">
    <property type="entry name" value="Reg_factor_effector_dom_sf"/>
</dbReference>
<evidence type="ECO:0000313" key="4">
    <source>
        <dbReference type="Proteomes" id="UP000655225"/>
    </source>
</evidence>
<evidence type="ECO:0000313" key="3">
    <source>
        <dbReference type="EMBL" id="KAF8378255.1"/>
    </source>
</evidence>
<dbReference type="Proteomes" id="UP000655225">
    <property type="component" value="Unassembled WGS sequence"/>
</dbReference>
<dbReference type="SUPFAM" id="SSF55136">
    <property type="entry name" value="Probable bacterial effector-binding domain"/>
    <property type="match status" value="1"/>
</dbReference>
<dbReference type="InterPro" id="IPR006917">
    <property type="entry name" value="SOUL_heme-bd"/>
</dbReference>
<sequence>MEKLSFSLLFVSFFSFLVLCNGIESPQFTVVHSESDFEIRLYRESSWMSASVRGISFEKATKEGFHRLYQYIHGVNFNSSRIMMTAPILSSITQVEHGSEYIVRFYVSAKYQGVPPQPHSELNLLFDKWTGYCVAVRKFSGFAREDNINKEKEALVTSLDRFLAGKSTALEDKYTYTIAQYNASFHLSERLNEIVPVHPRCQFELFLDQNDRSCLDKHRPGSRASTLISLLHSIVLAREIPSHPTPSPPLIEPAT</sequence>
<comment type="caution">
    <text evidence="3">The sequence shown here is derived from an EMBL/GenBank/DDBJ whole genome shotgun (WGS) entry which is preliminary data.</text>
</comment>
<organism evidence="3 4">
    <name type="scientific">Tetracentron sinense</name>
    <name type="common">Spur-leaf</name>
    <dbReference type="NCBI Taxonomy" id="13715"/>
    <lineage>
        <taxon>Eukaryota</taxon>
        <taxon>Viridiplantae</taxon>
        <taxon>Streptophyta</taxon>
        <taxon>Embryophyta</taxon>
        <taxon>Tracheophyta</taxon>
        <taxon>Spermatophyta</taxon>
        <taxon>Magnoliopsida</taxon>
        <taxon>Trochodendrales</taxon>
        <taxon>Trochodendraceae</taxon>
        <taxon>Tetracentron</taxon>
    </lineage>
</organism>
<accession>A0A834YFH2</accession>
<evidence type="ECO:0000256" key="1">
    <source>
        <dbReference type="ARBA" id="ARBA00009817"/>
    </source>
</evidence>
<dbReference type="EMBL" id="JABCRI010000023">
    <property type="protein sequence ID" value="KAF8378255.1"/>
    <property type="molecule type" value="Genomic_DNA"/>
</dbReference>
<name>A0A834YFH2_TETSI</name>
<feature type="chain" id="PRO_5032478074" evidence="2">
    <location>
        <begin position="23"/>
        <end position="255"/>
    </location>
</feature>
<feature type="signal peptide" evidence="2">
    <location>
        <begin position="1"/>
        <end position="22"/>
    </location>
</feature>
<dbReference type="OMA" id="WRSHCIA"/>
<keyword evidence="4" id="KW-1185">Reference proteome</keyword>
<dbReference type="PANTHER" id="PTHR11220">
    <property type="entry name" value="HEME-BINDING PROTEIN-RELATED"/>
    <property type="match status" value="1"/>
</dbReference>
<evidence type="ECO:0000256" key="2">
    <source>
        <dbReference type="SAM" id="SignalP"/>
    </source>
</evidence>
<proteinExistence type="inferred from homology"/>
<protein>
    <submittedName>
        <fullName evidence="3">Uncharacterized protein</fullName>
    </submittedName>
</protein>
<dbReference type="AlphaFoldDB" id="A0A834YFH2"/>
<dbReference type="OrthoDB" id="6424451at2759"/>